<dbReference type="InterPro" id="IPR011876">
    <property type="entry name" value="IsopentenylPP_isomerase_typ1"/>
</dbReference>
<dbReference type="PROSITE" id="PS51462">
    <property type="entry name" value="NUDIX"/>
    <property type="match status" value="1"/>
</dbReference>
<dbReference type="EC" id="5.3.3.2" evidence="6"/>
<dbReference type="Gene3D" id="3.90.79.10">
    <property type="entry name" value="Nucleoside Triphosphate Pyrophosphohydrolase"/>
    <property type="match status" value="1"/>
</dbReference>
<organism evidence="16 17">
    <name type="scientific">Dinoponera quadriceps</name>
    <name type="common">South American ant</name>
    <dbReference type="NCBI Taxonomy" id="609295"/>
    <lineage>
        <taxon>Eukaryota</taxon>
        <taxon>Metazoa</taxon>
        <taxon>Ecdysozoa</taxon>
        <taxon>Arthropoda</taxon>
        <taxon>Hexapoda</taxon>
        <taxon>Insecta</taxon>
        <taxon>Pterygota</taxon>
        <taxon>Neoptera</taxon>
        <taxon>Endopterygota</taxon>
        <taxon>Hymenoptera</taxon>
        <taxon>Apocrita</taxon>
        <taxon>Aculeata</taxon>
        <taxon>Formicoidea</taxon>
        <taxon>Formicidae</taxon>
        <taxon>Ponerinae</taxon>
        <taxon>Ponerini</taxon>
        <taxon>Dinoponera</taxon>
    </lineage>
</organism>
<dbReference type="Pfam" id="PF00293">
    <property type="entry name" value="NUDIX"/>
    <property type="match status" value="1"/>
</dbReference>
<dbReference type="GeneID" id="106745851"/>
<dbReference type="InterPro" id="IPR000086">
    <property type="entry name" value="NUDIX_hydrolase_dom"/>
</dbReference>
<keyword evidence="9" id="KW-1207">Sterol metabolism</keyword>
<evidence type="ECO:0000259" key="15">
    <source>
        <dbReference type="PROSITE" id="PS51462"/>
    </source>
</evidence>
<gene>
    <name evidence="17" type="primary">LOC106745851</name>
</gene>
<dbReference type="GO" id="GO:0005737">
    <property type="term" value="C:cytoplasm"/>
    <property type="evidence" value="ECO:0007669"/>
    <property type="project" value="TreeGrafter"/>
</dbReference>
<dbReference type="FunFam" id="3.90.79.10:FF:000012">
    <property type="entry name" value="Isopentenyl-diphosphate Delta-isomerase 1"/>
    <property type="match status" value="1"/>
</dbReference>
<comment type="cofactor">
    <cofactor evidence="2">
        <name>Mg(2+)</name>
        <dbReference type="ChEBI" id="CHEBI:18420"/>
    </cofactor>
</comment>
<keyword evidence="9" id="KW-0753">Steroid metabolism</keyword>
<name>A0A6P3XGU9_DINQU</name>
<keyword evidence="10" id="KW-0460">Magnesium</keyword>
<accession>A0A6P3XGU9</accession>
<dbReference type="InterPro" id="IPR015797">
    <property type="entry name" value="NUDIX_hydrolase-like_dom_sf"/>
</dbReference>
<evidence type="ECO:0000256" key="4">
    <source>
        <dbReference type="ARBA" id="ARBA00004826"/>
    </source>
</evidence>
<keyword evidence="16" id="KW-1185">Reference proteome</keyword>
<dbReference type="NCBIfam" id="TIGR02150">
    <property type="entry name" value="IPP_isom_1"/>
    <property type="match status" value="1"/>
</dbReference>
<keyword evidence="13" id="KW-0414">Isoprene biosynthesis</keyword>
<evidence type="ECO:0000256" key="12">
    <source>
        <dbReference type="ARBA" id="ARBA00023098"/>
    </source>
</evidence>
<dbReference type="UniPathway" id="UPA00059">
    <property type="reaction ID" value="UER00104"/>
</dbReference>
<evidence type="ECO:0000256" key="14">
    <source>
        <dbReference type="ARBA" id="ARBA00023235"/>
    </source>
</evidence>
<proteinExistence type="inferred from homology"/>
<keyword evidence="7" id="KW-0444">Lipid biosynthesis</keyword>
<dbReference type="SUPFAM" id="SSF55811">
    <property type="entry name" value="Nudix"/>
    <property type="match status" value="1"/>
</dbReference>
<keyword evidence="11" id="KW-0752">Steroid biosynthesis</keyword>
<dbReference type="GO" id="GO:0050992">
    <property type="term" value="P:dimethylallyl diphosphate biosynthetic process"/>
    <property type="evidence" value="ECO:0007669"/>
    <property type="project" value="UniProtKB-UniPathway"/>
</dbReference>
<dbReference type="CTD" id="42526"/>
<feature type="domain" description="Nudix hydrolase" evidence="15">
    <location>
        <begin position="69"/>
        <end position="219"/>
    </location>
</feature>
<evidence type="ECO:0000256" key="6">
    <source>
        <dbReference type="ARBA" id="ARBA00012057"/>
    </source>
</evidence>
<dbReference type="RefSeq" id="XP_014477308.1">
    <property type="nucleotide sequence ID" value="XM_014621822.1"/>
</dbReference>
<dbReference type="GO" id="GO:0006695">
    <property type="term" value="P:cholesterol biosynthetic process"/>
    <property type="evidence" value="ECO:0007669"/>
    <property type="project" value="UniProtKB-KW"/>
</dbReference>
<keyword evidence="14" id="KW-0413">Isomerase</keyword>
<dbReference type="AlphaFoldDB" id="A0A6P3XGU9"/>
<dbReference type="KEGG" id="dqu:106745851"/>
<keyword evidence="12" id="KW-0443">Lipid metabolism</keyword>
<protein>
    <recommendedName>
        <fullName evidence="6">isopentenyl-diphosphate Delta-isomerase</fullName>
        <ecNumber evidence="6">5.3.3.2</ecNumber>
    </recommendedName>
</protein>
<dbReference type="CDD" id="cd02885">
    <property type="entry name" value="NUDIX_IPP_Isomerase"/>
    <property type="match status" value="1"/>
</dbReference>
<dbReference type="PANTHER" id="PTHR10885:SF0">
    <property type="entry name" value="ISOPENTENYL-DIPHOSPHATE DELTA-ISOMERASE"/>
    <property type="match status" value="1"/>
</dbReference>
<dbReference type="GO" id="GO:0046872">
    <property type="term" value="F:metal ion binding"/>
    <property type="evidence" value="ECO:0007669"/>
    <property type="project" value="UniProtKB-KW"/>
</dbReference>
<dbReference type="OrthoDB" id="510307at2759"/>
<dbReference type="PANTHER" id="PTHR10885">
    <property type="entry name" value="ISOPENTENYL-DIPHOSPHATE DELTA-ISOMERASE"/>
    <property type="match status" value="1"/>
</dbReference>
<evidence type="ECO:0000256" key="3">
    <source>
        <dbReference type="ARBA" id="ARBA00003951"/>
    </source>
</evidence>
<evidence type="ECO:0000256" key="13">
    <source>
        <dbReference type="ARBA" id="ARBA00023229"/>
    </source>
</evidence>
<evidence type="ECO:0000313" key="16">
    <source>
        <dbReference type="Proteomes" id="UP000515204"/>
    </source>
</evidence>
<evidence type="ECO:0000256" key="2">
    <source>
        <dbReference type="ARBA" id="ARBA00001946"/>
    </source>
</evidence>
<dbReference type="GO" id="GO:0009240">
    <property type="term" value="P:isopentenyl diphosphate biosynthetic process"/>
    <property type="evidence" value="ECO:0007669"/>
    <property type="project" value="TreeGrafter"/>
</dbReference>
<comment type="catalytic activity">
    <reaction evidence="1">
        <text>isopentenyl diphosphate = dimethylallyl diphosphate</text>
        <dbReference type="Rhea" id="RHEA:23284"/>
        <dbReference type="ChEBI" id="CHEBI:57623"/>
        <dbReference type="ChEBI" id="CHEBI:128769"/>
        <dbReference type="EC" id="5.3.3.2"/>
    </reaction>
</comment>
<comment type="pathway">
    <text evidence="4">Isoprenoid biosynthesis; dimethylallyl diphosphate biosynthesis; dimethylallyl diphosphate from isopentenyl diphosphate: step 1/1.</text>
</comment>
<dbReference type="GO" id="GO:0004452">
    <property type="term" value="F:isopentenyl-diphosphate delta-isomerase activity"/>
    <property type="evidence" value="ECO:0007669"/>
    <property type="project" value="UniProtKB-EC"/>
</dbReference>
<comment type="function">
    <text evidence="3">Catalyzes the 1,3-allylic rearrangement of the homoallylic substrate isopentenyl (IPP) to its highly electrophilic allylic isomer, dimethylallyl diphosphate (DMAPP).</text>
</comment>
<comment type="similarity">
    <text evidence="5">Belongs to the IPP isomerase type 1 family.</text>
</comment>
<sequence>MIRGAYRGLYSIVQRMSAATGNNYATAQIAPLQKAALEERCILVDDLDRSVGEATKRACHEINMEGDVLLHRAFSVFLFNSKGELLLQKRSKHKITFPDHYTNTCCSHPLAEIPGETVEEDAIGIRRAAVRRLSYELGIPSEEIQPTELLYLTRIHYKAVSDSRWGEHEIDYMLFLQKDVTIDPNPDEVSEVRWVTRSEIESPTFLKTVQAPLTPWFQLILKYKLLQWWWDNLETLDKMQDVDNITVLS</sequence>
<keyword evidence="9" id="KW-0756">Sterol biosynthesis</keyword>
<evidence type="ECO:0000313" key="17">
    <source>
        <dbReference type="RefSeq" id="XP_014477308.1"/>
    </source>
</evidence>
<reference evidence="17" key="1">
    <citation type="submission" date="2025-08" db="UniProtKB">
        <authorList>
            <consortium name="RefSeq"/>
        </authorList>
    </citation>
    <scope>IDENTIFICATION</scope>
</reference>
<dbReference type="PIRSF" id="PIRSF018427">
    <property type="entry name" value="Isopntndiph_ism"/>
    <property type="match status" value="1"/>
</dbReference>
<keyword evidence="8" id="KW-0479">Metal-binding</keyword>
<dbReference type="Proteomes" id="UP000515204">
    <property type="component" value="Unplaced"/>
</dbReference>
<evidence type="ECO:0000256" key="9">
    <source>
        <dbReference type="ARBA" id="ARBA00022778"/>
    </source>
</evidence>
<keyword evidence="9" id="KW-0153">Cholesterol metabolism</keyword>
<evidence type="ECO:0000256" key="7">
    <source>
        <dbReference type="ARBA" id="ARBA00022516"/>
    </source>
</evidence>
<keyword evidence="9" id="KW-0152">Cholesterol biosynthesis</keyword>
<evidence type="ECO:0000256" key="8">
    <source>
        <dbReference type="ARBA" id="ARBA00022723"/>
    </source>
</evidence>
<evidence type="ECO:0000256" key="10">
    <source>
        <dbReference type="ARBA" id="ARBA00022842"/>
    </source>
</evidence>
<evidence type="ECO:0000256" key="11">
    <source>
        <dbReference type="ARBA" id="ARBA00022955"/>
    </source>
</evidence>
<evidence type="ECO:0000256" key="1">
    <source>
        <dbReference type="ARBA" id="ARBA00000374"/>
    </source>
</evidence>
<evidence type="ECO:0000256" key="5">
    <source>
        <dbReference type="ARBA" id="ARBA00007579"/>
    </source>
</evidence>